<protein>
    <submittedName>
        <fullName evidence="1">Uncharacterized protein</fullName>
    </submittedName>
</protein>
<comment type="caution">
    <text evidence="1">The sequence shown here is derived from an EMBL/GenBank/DDBJ whole genome shotgun (WGS) entry which is preliminary data.</text>
</comment>
<organism evidence="1 2">
    <name type="scientific">Ulvibacterium marinum</name>
    <dbReference type="NCBI Taxonomy" id="2419782"/>
    <lineage>
        <taxon>Bacteria</taxon>
        <taxon>Pseudomonadati</taxon>
        <taxon>Bacteroidota</taxon>
        <taxon>Flavobacteriia</taxon>
        <taxon>Flavobacteriales</taxon>
        <taxon>Flavobacteriaceae</taxon>
        <taxon>Ulvibacterium</taxon>
    </lineage>
</organism>
<name>A0A3B0C5R2_9FLAO</name>
<dbReference type="AlphaFoldDB" id="A0A3B0C5R2"/>
<dbReference type="EMBL" id="RBCJ01000003">
    <property type="protein sequence ID" value="RKN79269.1"/>
    <property type="molecule type" value="Genomic_DNA"/>
</dbReference>
<evidence type="ECO:0000313" key="1">
    <source>
        <dbReference type="EMBL" id="RKN79269.1"/>
    </source>
</evidence>
<sequence>MDQHEELLVPYLEHFGIPYVAQDINRSKLLEITGEWSLIIISHMKFLDGANQESEQLKAFLKKEIQSGTGVVSFDEAIPYKPKSMANMSVGNDSVHFANEKHYITEWHKPGEKMRLFNALNIANNSYESGKNLINITGAPLLAVFQKEAGKVVQWTSLGWARPQILGPWAGLDDCLWRSMVWAAKKPFVMQSLPPLVTMRVDDVAGRGHLWNESAFYWVHIANKYGFKPWMSLFIYNVTPDGIQELRQIIKEGKGTASPHALGRPPRTADIDFYYYPDALEYRAKEYDEFIFYNHQERKNFSDDILQENLEAVDKWYDANAPLPISNYLVPHHGEIAIKALPHIKEKWGIEFLGIGLEPDLPWSDKTPWLQCGPFRVNGIKGTIGLNPDLMGDRPEYYNGFVNFSGYEFFNSRVVVRDVTGYEWEPDNDVGATVDRAVEQLTRSLDGLGLATLFTHETDFIYLIKPKNWEEELKKINEALAGYEPWYMLTDDALRIVRAHTTSKIENFKHENNTITVDFTGSTDVETYFYIFQDEDNTIAHKIVAVPPFEGFFQLSSDIGPD</sequence>
<keyword evidence="2" id="KW-1185">Reference proteome</keyword>
<reference evidence="1 2" key="1">
    <citation type="submission" date="2018-10" db="EMBL/GenBank/DDBJ databases">
        <title>Ulvibacterium marinum gen. nov., sp. nov., a novel marine bacterium of the family Flavobacteriaceae, isolated from a culture of the green alga Ulva prolifera.</title>
        <authorList>
            <person name="Zhang Z."/>
        </authorList>
    </citation>
    <scope>NUCLEOTIDE SEQUENCE [LARGE SCALE GENOMIC DNA]</scope>
    <source>
        <strain evidence="1 2">CCMM003</strain>
    </source>
</reference>
<gene>
    <name evidence="1" type="ORF">D7Z94_13155</name>
</gene>
<accession>A0A3B0C5R2</accession>
<dbReference type="Proteomes" id="UP000276603">
    <property type="component" value="Unassembled WGS sequence"/>
</dbReference>
<evidence type="ECO:0000313" key="2">
    <source>
        <dbReference type="Proteomes" id="UP000276603"/>
    </source>
</evidence>
<proteinExistence type="predicted"/>